<dbReference type="Proteomes" id="UP000639859">
    <property type="component" value="Unassembled WGS sequence"/>
</dbReference>
<accession>A0ABS0T3X9</accession>
<feature type="region of interest" description="Disordered" evidence="1">
    <location>
        <begin position="338"/>
        <end position="375"/>
    </location>
</feature>
<evidence type="ECO:0000313" key="3">
    <source>
        <dbReference type="EMBL" id="MBI1686583.1"/>
    </source>
</evidence>
<comment type="caution">
    <text evidence="3">The sequence shown here is derived from an EMBL/GenBank/DDBJ whole genome shotgun (WGS) entry which is preliminary data.</text>
</comment>
<dbReference type="PROSITE" id="PS51257">
    <property type="entry name" value="PROKAR_LIPOPROTEIN"/>
    <property type="match status" value="1"/>
</dbReference>
<sequence length="375" mass="40464">MRLAPRWRKGTKERRRGRWFGAFLLVLLLVACLAGAAWLFLIPDAPPAESPTGDDPDEAVAAAPQYVPSNDPPAAPLATLPLDETCEAVAPPGAAEANAESLNTRTWAPFGRQEVGWTIYAPRIGAELATACGPGTTRFAAALAGWQAAHRLTPTGILDDATFDAMRVRWTLARPFAAINARGECPNAPAPSGLNTARPDEVYGGKPAQLRPGALDAYRRMVEAARKDGVVSSRDPRVLTIFSSFRDPAADAARCARDNNCQGVTRTICSAHRTGLAVDLFIAAAPGYGPDSSADDNRRFMARSDVYRWLVVNAGRFGFVNYVFEPWHWEWTGEPPLPGVPISSLPHEGSQPLDQKPPTPQPSPKGLLTKKNEVR</sequence>
<feature type="domain" description="D-alanyl-D-alanine carboxypeptidase-like core" evidence="2">
    <location>
        <begin position="209"/>
        <end position="333"/>
    </location>
</feature>
<proteinExistence type="predicted"/>
<dbReference type="Pfam" id="PF02557">
    <property type="entry name" value="VanY"/>
    <property type="match status" value="1"/>
</dbReference>
<gene>
    <name evidence="3" type="ORF">I4Q42_23190</name>
</gene>
<keyword evidence="3" id="KW-0645">Protease</keyword>
<organism evidence="3 4">
    <name type="scientific">Caulobacter hibisci</name>
    <dbReference type="NCBI Taxonomy" id="2035993"/>
    <lineage>
        <taxon>Bacteria</taxon>
        <taxon>Pseudomonadati</taxon>
        <taxon>Pseudomonadota</taxon>
        <taxon>Alphaproteobacteria</taxon>
        <taxon>Caulobacterales</taxon>
        <taxon>Caulobacteraceae</taxon>
        <taxon>Caulobacter</taxon>
    </lineage>
</organism>
<keyword evidence="4" id="KW-1185">Reference proteome</keyword>
<keyword evidence="3" id="KW-0378">Hydrolase</keyword>
<evidence type="ECO:0000256" key="1">
    <source>
        <dbReference type="SAM" id="MobiDB-lite"/>
    </source>
</evidence>
<evidence type="ECO:0000259" key="2">
    <source>
        <dbReference type="Pfam" id="PF02557"/>
    </source>
</evidence>
<dbReference type="InterPro" id="IPR003709">
    <property type="entry name" value="VanY-like_core_dom"/>
</dbReference>
<dbReference type="SUPFAM" id="SSF55166">
    <property type="entry name" value="Hedgehog/DD-peptidase"/>
    <property type="match status" value="1"/>
</dbReference>
<dbReference type="GO" id="GO:0004180">
    <property type="term" value="F:carboxypeptidase activity"/>
    <property type="evidence" value="ECO:0007669"/>
    <property type="project" value="UniProtKB-KW"/>
</dbReference>
<dbReference type="Gene3D" id="3.30.1380.10">
    <property type="match status" value="1"/>
</dbReference>
<evidence type="ECO:0000313" key="4">
    <source>
        <dbReference type="Proteomes" id="UP000639859"/>
    </source>
</evidence>
<name>A0ABS0T3X9_9CAUL</name>
<dbReference type="EMBL" id="JADWOX010000023">
    <property type="protein sequence ID" value="MBI1686583.1"/>
    <property type="molecule type" value="Genomic_DNA"/>
</dbReference>
<keyword evidence="3" id="KW-0121">Carboxypeptidase</keyword>
<reference evidence="3 4" key="1">
    <citation type="submission" date="2020-11" db="EMBL/GenBank/DDBJ databases">
        <title>genome sequence of strain KACC 18849.</title>
        <authorList>
            <person name="Gao J."/>
            <person name="Zhang X."/>
        </authorList>
    </citation>
    <scope>NUCLEOTIDE SEQUENCE [LARGE SCALE GENOMIC DNA]</scope>
    <source>
        <strain evidence="3 4">KACC 18849</strain>
    </source>
</reference>
<protein>
    <submittedName>
        <fullName evidence="3">D-alanyl-D-alanine carboxypeptidase family protein</fullName>
    </submittedName>
</protein>
<dbReference type="InterPro" id="IPR009045">
    <property type="entry name" value="Zn_M74/Hedgehog-like"/>
</dbReference>